<feature type="domain" description="KOW" evidence="15">
    <location>
        <begin position="293"/>
        <end position="320"/>
    </location>
</feature>
<dbReference type="CDD" id="cd06082">
    <property type="entry name" value="KOW_Spt5_2"/>
    <property type="match status" value="1"/>
</dbReference>
<feature type="domain" description="KOW" evidence="15">
    <location>
        <begin position="1055"/>
        <end position="1082"/>
    </location>
</feature>
<dbReference type="InterPro" id="IPR005824">
    <property type="entry name" value="KOW"/>
</dbReference>
<dbReference type="InterPro" id="IPR008991">
    <property type="entry name" value="Translation_prot_SH3-like_sf"/>
</dbReference>
<dbReference type="Pfam" id="PF00467">
    <property type="entry name" value="KOW"/>
    <property type="match status" value="1"/>
</dbReference>
<feature type="domain" description="KOW" evidence="15">
    <location>
        <begin position="611"/>
        <end position="645"/>
    </location>
</feature>
<dbReference type="SMART" id="SM00738">
    <property type="entry name" value="NGN"/>
    <property type="match status" value="1"/>
</dbReference>
<evidence type="ECO:0000256" key="2">
    <source>
        <dbReference type="ARBA" id="ARBA00006956"/>
    </source>
</evidence>
<dbReference type="Pfam" id="PF23284">
    <property type="entry name" value="KOW2_Spt5"/>
    <property type="match status" value="1"/>
</dbReference>
<comment type="similarity">
    <text evidence="2">Belongs to the SPT5 family.</text>
</comment>
<dbReference type="CDD" id="cd06083">
    <property type="entry name" value="KOW_Spt5_3"/>
    <property type="match status" value="1"/>
</dbReference>
<evidence type="ECO:0000256" key="11">
    <source>
        <dbReference type="ARBA" id="ARBA00023242"/>
    </source>
</evidence>
<dbReference type="Pfam" id="PF23290">
    <property type="entry name" value="KOW5_SPT5"/>
    <property type="match status" value="1"/>
</dbReference>
<evidence type="ECO:0000313" key="17">
    <source>
        <dbReference type="EMBL" id="CAJ0572588.1"/>
    </source>
</evidence>
<dbReference type="GO" id="GO:0032044">
    <property type="term" value="C:DSIF complex"/>
    <property type="evidence" value="ECO:0007669"/>
    <property type="project" value="TreeGrafter"/>
</dbReference>
<dbReference type="InterPro" id="IPR041978">
    <property type="entry name" value="KOW_Spt5_5"/>
</dbReference>
<keyword evidence="10" id="KW-0804">Transcription</keyword>
<dbReference type="Pfam" id="PF11942">
    <property type="entry name" value="Spt5_N"/>
    <property type="match status" value="1"/>
</dbReference>
<reference evidence="17" key="1">
    <citation type="submission" date="2023-06" db="EMBL/GenBank/DDBJ databases">
        <authorList>
            <person name="Delattre M."/>
        </authorList>
    </citation>
    <scope>NUCLEOTIDE SEQUENCE</scope>
    <source>
        <strain evidence="17">AF72</strain>
    </source>
</reference>
<feature type="compositionally biased region" description="Basic and acidic residues" evidence="13">
    <location>
        <begin position="121"/>
        <end position="141"/>
    </location>
</feature>
<dbReference type="CDD" id="cd09888">
    <property type="entry name" value="NGN_Euk"/>
    <property type="match status" value="1"/>
</dbReference>
<dbReference type="InterPro" id="IPR057936">
    <property type="entry name" value="KOWx_Spt5"/>
</dbReference>
<feature type="region of interest" description="Disordered" evidence="13">
    <location>
        <begin position="842"/>
        <end position="991"/>
    </location>
</feature>
<dbReference type="InterPro" id="IPR006645">
    <property type="entry name" value="NGN-like_dom"/>
</dbReference>
<dbReference type="SMART" id="SM01104">
    <property type="entry name" value="CTD"/>
    <property type="match status" value="1"/>
</dbReference>
<keyword evidence="7" id="KW-0677">Repeat</keyword>
<evidence type="ECO:0000259" key="16">
    <source>
        <dbReference type="SMART" id="SM01104"/>
    </source>
</evidence>
<evidence type="ECO:0000256" key="1">
    <source>
        <dbReference type="ARBA" id="ARBA00004123"/>
    </source>
</evidence>
<dbReference type="Pfam" id="PF12815">
    <property type="entry name" value="CTD"/>
    <property type="match status" value="1"/>
</dbReference>
<feature type="domain" description="NusG-like N-terminal" evidence="14">
    <location>
        <begin position="199"/>
        <end position="288"/>
    </location>
</feature>
<keyword evidence="8" id="KW-0805">Transcription regulation</keyword>
<evidence type="ECO:0000313" key="18">
    <source>
        <dbReference type="Proteomes" id="UP001177023"/>
    </source>
</evidence>
<dbReference type="Pfam" id="PF03439">
    <property type="entry name" value="Spt5-NGN"/>
    <property type="match status" value="1"/>
</dbReference>
<dbReference type="PANTHER" id="PTHR11125">
    <property type="entry name" value="SUPPRESSOR OF TY 5"/>
    <property type="match status" value="1"/>
</dbReference>
<evidence type="ECO:0000259" key="15">
    <source>
        <dbReference type="SMART" id="SM00739"/>
    </source>
</evidence>
<dbReference type="InterPro" id="IPR005100">
    <property type="entry name" value="NGN-domain"/>
</dbReference>
<feature type="compositionally biased region" description="Acidic residues" evidence="13">
    <location>
        <begin position="56"/>
        <end position="75"/>
    </location>
</feature>
<sequence>MSSDESGDDRPLRDEEDDADITKSDDEQPAIASDDDDEPAERSSSKKNRKRKVVSDDEEDDEEEEDDDDDDEDSDGSSRRKKHKKGKKKRRPLGADFILHDVDVDDDDVEEDDLSDDEIGALDRTEREEAEKTMRELDAARRKEHDRRNMFKDMSAEEIAKYYEERYADESRAAPVDYDDDAGYSDDITQTGLLPSTKDPNLWIVKCRMGEEKLVCMQLMRKAIAYETTENPLQIKSVIYKEGLKGMLYVEAFKQAHVTQAVEGIGSLNQFNVVMVPIKEMVDSLRVVKNIPQLKPGTYVRLKRTQYKDDLAQVDWVDVSQNKVNLKLLPRIDYTKMRGALRTDADRAKKGLRRPGPQPFNLEKIKEIGGEVTNDGDFIIFEGQHYRRGFLYKSFPLYAIIDEGVKPTIAELEKFQETSDDLKKDLEKTSLKASTTKFSPGDIIEVAEGELVNLRGKVITIDGDQVHFMPEHEDLDEPITLSAADLRKFFKPGDHVKVLEGKYEGDTGLIIRAEPNEVVIYSDLTNDEMRCRPRDVQLCADVSSGVDSLGKYQFHDLVQIDRETVGMITRLEKENVEVLNMYGKIVKLKPQALLGKKEDKWAQALDQQGNSIQVKDAVKVVDGPFHSSRPGEEEKTGEIKHLFRTFCFVHSRKFPENGGIFVTRPRCLLLQGAKVDRQQDAPGLSRMPAPFASPRHAGSMTPGPNASPMRGGSTPGPFQGGPATNIGNAKVRRDTSMVGKSVRITKGPLKGYFGIVKDATAETMRVELHASCKTILVDASRIKLVSDVPGGDAVSDYLKTPSSYTGTKTPAYAGGNKTPAYGAQTPAYHQGGRTPHYGAQTPAYGDGGRTPAYADGGRTPAYGEGGRTPAYADGGRTPGYGDGGRTPAYGSEGARTPGYESMGGRTPAYGAVTPARSEHRSPSPASSSDDEEDRQRQPEPQPEVDYDSPASPNYAAPTPGSMNPRTPSAYENYPMSPGGYSGNEATGSSIPQNYLDGGEWLNEGMMTTIRNNYDKEEARGMRGKVEEVHDEYCVLWVNDLESKVRAYFDQLLPVKPDIGTLARVIYGDETGCLGTVVSIDGSDAIIQIAEGDLRLVEWGCCCQIVHDG</sequence>
<dbReference type="InterPro" id="IPR041980">
    <property type="entry name" value="KOW_Spt5_6_metazoa"/>
</dbReference>
<evidence type="ECO:0000256" key="9">
    <source>
        <dbReference type="ARBA" id="ARBA00023159"/>
    </source>
</evidence>
<dbReference type="PIRSF" id="PIRSF036945">
    <property type="entry name" value="Spt5"/>
    <property type="match status" value="1"/>
</dbReference>
<dbReference type="InterPro" id="IPR039385">
    <property type="entry name" value="NGN_Euk"/>
</dbReference>
<dbReference type="InterPro" id="IPR017071">
    <property type="entry name" value="TF_Spt5_eukaryote"/>
</dbReference>
<dbReference type="PANTHER" id="PTHR11125:SF7">
    <property type="entry name" value="TRANSCRIPTION ELONGATION FACTOR SPT5"/>
    <property type="match status" value="1"/>
</dbReference>
<organism evidence="17 18">
    <name type="scientific">Mesorhabditis spiculigera</name>
    <dbReference type="NCBI Taxonomy" id="96644"/>
    <lineage>
        <taxon>Eukaryota</taxon>
        <taxon>Metazoa</taxon>
        <taxon>Ecdysozoa</taxon>
        <taxon>Nematoda</taxon>
        <taxon>Chromadorea</taxon>
        <taxon>Rhabditida</taxon>
        <taxon>Rhabditina</taxon>
        <taxon>Rhabditomorpha</taxon>
        <taxon>Rhabditoidea</taxon>
        <taxon>Rhabditidae</taxon>
        <taxon>Mesorhabditinae</taxon>
        <taxon>Mesorhabditis</taxon>
    </lineage>
</organism>
<dbReference type="Pfam" id="PF23288">
    <property type="entry name" value="KOW6_SPT5"/>
    <property type="match status" value="1"/>
</dbReference>
<dbReference type="InterPro" id="IPR022581">
    <property type="entry name" value="Spt5_N"/>
</dbReference>
<dbReference type="InterPro" id="IPR041977">
    <property type="entry name" value="KOW_Spt5_4"/>
</dbReference>
<feature type="domain" description="Spt5 C-terminal" evidence="16">
    <location>
        <begin position="838"/>
        <end position="988"/>
    </location>
</feature>
<evidence type="ECO:0000256" key="10">
    <source>
        <dbReference type="ARBA" id="ARBA00023163"/>
    </source>
</evidence>
<dbReference type="InterPro" id="IPR024945">
    <property type="entry name" value="Spt5_C_dom"/>
</dbReference>
<comment type="caution">
    <text evidence="17">The sequence shown here is derived from an EMBL/GenBank/DDBJ whole genome shotgun (WGS) entry which is preliminary data.</text>
</comment>
<evidence type="ECO:0000256" key="8">
    <source>
        <dbReference type="ARBA" id="ARBA00023015"/>
    </source>
</evidence>
<dbReference type="FunFam" id="2.30.30.30:FF:000013">
    <property type="entry name" value="Transcription elongation factor SPT5"/>
    <property type="match status" value="1"/>
</dbReference>
<comment type="subcellular location">
    <subcellularLocation>
        <location evidence="1">Nucleus</location>
    </subcellularLocation>
</comment>
<keyword evidence="6" id="KW-0597">Phosphoprotein</keyword>
<dbReference type="EMBL" id="CATQJA010002600">
    <property type="protein sequence ID" value="CAJ0572588.1"/>
    <property type="molecule type" value="Genomic_DNA"/>
</dbReference>
<dbReference type="Pfam" id="PF23291">
    <property type="entry name" value="KOW4_SPT5"/>
    <property type="match status" value="1"/>
</dbReference>
<dbReference type="FunFam" id="3.30.70.940:FF:000005">
    <property type="entry name" value="Transcription elongation factor SPT5"/>
    <property type="match status" value="1"/>
</dbReference>
<dbReference type="Pfam" id="PF23037">
    <property type="entry name" value="KOWx_SPT5"/>
    <property type="match status" value="1"/>
</dbReference>
<dbReference type="InterPro" id="IPR039659">
    <property type="entry name" value="SPT5"/>
</dbReference>
<feature type="non-terminal residue" evidence="17">
    <location>
        <position position="1"/>
    </location>
</feature>
<dbReference type="InterPro" id="IPR014722">
    <property type="entry name" value="Rib_uL2_dom2"/>
</dbReference>
<dbReference type="SUPFAM" id="SSF50104">
    <property type="entry name" value="Translation proteins SH3-like domain"/>
    <property type="match status" value="1"/>
</dbReference>
<evidence type="ECO:0000256" key="5">
    <source>
        <dbReference type="ARBA" id="ARBA00022491"/>
    </source>
</evidence>
<feature type="compositionally biased region" description="Acidic residues" evidence="13">
    <location>
        <begin position="103"/>
        <end position="120"/>
    </location>
</feature>
<dbReference type="AlphaFoldDB" id="A0AA36CRA2"/>
<proteinExistence type="inferred from homology"/>
<feature type="compositionally biased region" description="Basic residues" evidence="13">
    <location>
        <begin position="79"/>
        <end position="92"/>
    </location>
</feature>
<dbReference type="GO" id="GO:0003729">
    <property type="term" value="F:mRNA binding"/>
    <property type="evidence" value="ECO:0007669"/>
    <property type="project" value="TreeGrafter"/>
</dbReference>
<dbReference type="GO" id="GO:0032784">
    <property type="term" value="P:regulation of DNA-templated transcription elongation"/>
    <property type="evidence" value="ECO:0007669"/>
    <property type="project" value="InterPro"/>
</dbReference>
<keyword evidence="11" id="KW-0539">Nucleus</keyword>
<feature type="domain" description="KOW" evidence="15">
    <location>
        <begin position="735"/>
        <end position="762"/>
    </location>
</feature>
<evidence type="ECO:0000256" key="6">
    <source>
        <dbReference type="ARBA" id="ARBA00022553"/>
    </source>
</evidence>
<dbReference type="CDD" id="cd06085">
    <property type="entry name" value="KOW_Spt5_5"/>
    <property type="match status" value="1"/>
</dbReference>
<keyword evidence="9" id="KW-0010">Activator</keyword>
<dbReference type="InterPro" id="IPR041975">
    <property type="entry name" value="KOW_Spt5_2"/>
</dbReference>
<evidence type="ECO:0000256" key="12">
    <source>
        <dbReference type="ARBA" id="ARBA00029645"/>
    </source>
</evidence>
<evidence type="ECO:0000256" key="7">
    <source>
        <dbReference type="ARBA" id="ARBA00022737"/>
    </source>
</evidence>
<dbReference type="SMART" id="SM00739">
    <property type="entry name" value="KOW"/>
    <property type="match status" value="6"/>
</dbReference>
<evidence type="ECO:0000256" key="4">
    <source>
        <dbReference type="ARBA" id="ARBA00021370"/>
    </source>
</evidence>
<keyword evidence="18" id="KW-1185">Reference proteome</keyword>
<feature type="region of interest" description="Disordered" evidence="13">
    <location>
        <begin position="678"/>
        <end position="713"/>
    </location>
</feature>
<evidence type="ECO:0000256" key="3">
    <source>
        <dbReference type="ARBA" id="ARBA00020181"/>
    </source>
</evidence>
<evidence type="ECO:0000256" key="13">
    <source>
        <dbReference type="SAM" id="MobiDB-lite"/>
    </source>
</evidence>
<dbReference type="CDD" id="cd06081">
    <property type="entry name" value="KOW_Spt5_1"/>
    <property type="match status" value="1"/>
</dbReference>
<dbReference type="Pfam" id="PF23042">
    <property type="entry name" value="KOW1_SPT5"/>
    <property type="match status" value="1"/>
</dbReference>
<evidence type="ECO:0000259" key="14">
    <source>
        <dbReference type="SMART" id="SM00738"/>
    </source>
</evidence>
<protein>
    <recommendedName>
        <fullName evidence="3">Transcription elongation factor SPT5</fullName>
    </recommendedName>
    <alternativeName>
        <fullName evidence="12">DRB sensitivity-inducing factor large subunit</fullName>
    </alternativeName>
    <alternativeName>
        <fullName evidence="4">Transcription elongation factor spt5</fullName>
    </alternativeName>
</protein>
<dbReference type="GO" id="GO:0006357">
    <property type="term" value="P:regulation of transcription by RNA polymerase II"/>
    <property type="evidence" value="ECO:0007669"/>
    <property type="project" value="InterPro"/>
</dbReference>
<dbReference type="Gene3D" id="2.30.30.30">
    <property type="match status" value="3"/>
</dbReference>
<accession>A0AA36CRA2</accession>
<dbReference type="InterPro" id="IPR041976">
    <property type="entry name" value="KOW_Spt5_3"/>
</dbReference>
<dbReference type="GO" id="GO:0006368">
    <property type="term" value="P:transcription elongation by RNA polymerase II"/>
    <property type="evidence" value="ECO:0007669"/>
    <property type="project" value="TreeGrafter"/>
</dbReference>
<feature type="region of interest" description="Disordered" evidence="13">
    <location>
        <begin position="1"/>
        <end position="141"/>
    </location>
</feature>
<dbReference type="Gene3D" id="3.30.70.940">
    <property type="entry name" value="NusG, N-terminal domain"/>
    <property type="match status" value="1"/>
</dbReference>
<keyword evidence="5" id="KW-0678">Repressor</keyword>
<dbReference type="InterPro" id="IPR036735">
    <property type="entry name" value="NGN_dom_sf"/>
</dbReference>
<feature type="domain" description="KOW" evidence="15">
    <location>
        <begin position="437"/>
        <end position="464"/>
    </location>
</feature>
<name>A0AA36CRA2_9BILA</name>
<dbReference type="InterPro" id="IPR041973">
    <property type="entry name" value="KOW_Spt5_1"/>
</dbReference>
<dbReference type="CDD" id="cd06084">
    <property type="entry name" value="KOW_Spt5_4"/>
    <property type="match status" value="1"/>
</dbReference>
<gene>
    <name evidence="17" type="ORF">MSPICULIGERA_LOCUS10972</name>
</gene>
<dbReference type="Proteomes" id="UP001177023">
    <property type="component" value="Unassembled WGS sequence"/>
</dbReference>
<feature type="domain" description="KOW" evidence="15">
    <location>
        <begin position="489"/>
        <end position="516"/>
    </location>
</feature>